<reference evidence="4 5" key="1">
    <citation type="submission" date="2023-09" db="EMBL/GenBank/DDBJ databases">
        <authorList>
            <person name="Wang M."/>
        </authorList>
    </citation>
    <scope>NUCLEOTIDE SEQUENCE [LARGE SCALE GENOMIC DNA]</scope>
    <source>
        <strain evidence="4">GT-2023</strain>
        <tissue evidence="4">Liver</tissue>
    </source>
</reference>
<keyword evidence="5" id="KW-1185">Reference proteome</keyword>
<organism evidence="4 5">
    <name type="scientific">Cirrhinus molitorella</name>
    <name type="common">mud carp</name>
    <dbReference type="NCBI Taxonomy" id="172907"/>
    <lineage>
        <taxon>Eukaryota</taxon>
        <taxon>Metazoa</taxon>
        <taxon>Chordata</taxon>
        <taxon>Craniata</taxon>
        <taxon>Vertebrata</taxon>
        <taxon>Euteleostomi</taxon>
        <taxon>Actinopterygii</taxon>
        <taxon>Neopterygii</taxon>
        <taxon>Teleostei</taxon>
        <taxon>Ostariophysi</taxon>
        <taxon>Cypriniformes</taxon>
        <taxon>Cyprinidae</taxon>
        <taxon>Labeoninae</taxon>
        <taxon>Labeonini</taxon>
        <taxon>Cirrhinus</taxon>
    </lineage>
</organism>
<dbReference type="InterPro" id="IPR042849">
    <property type="entry name" value="ARHGEF33"/>
</dbReference>
<feature type="domain" description="DH" evidence="3">
    <location>
        <begin position="237"/>
        <end position="420"/>
    </location>
</feature>
<dbReference type="PANTHER" id="PTHR46944:SF1">
    <property type="entry name" value="RHO GUANINE NUCLEOTIDE EXCHANGE FACTOR 33"/>
    <property type="match status" value="1"/>
</dbReference>
<dbReference type="SMART" id="SM00325">
    <property type="entry name" value="RhoGEF"/>
    <property type="match status" value="1"/>
</dbReference>
<feature type="compositionally biased region" description="Basic and acidic residues" evidence="2">
    <location>
        <begin position="729"/>
        <end position="739"/>
    </location>
</feature>
<dbReference type="InterPro" id="IPR035899">
    <property type="entry name" value="DBL_dom_sf"/>
</dbReference>
<feature type="region of interest" description="Disordered" evidence="2">
    <location>
        <begin position="571"/>
        <end position="682"/>
    </location>
</feature>
<sequence>MYGSAIGGAHLQNTRARTSSRAHDCGEKSGVVLRKETLLKRIQNRGFDTTVLDLDLEDHWIMENGKIEGTANDIDAIDLQLQAMWVELKSGVGSVVEDFATLRQTYSRLEEKVSSYQQETNEKILSLRNTLNTLQEDMSTALTQLSEVRSNQKDLQRDMDLMQSTQHRKGSKGEGSVDGHASLNSQTELSLIQHYISSLSANQNSYPEHDGQMKSPVWRERKNNRDLKEQNNSTITQRQTAALELLESERVYVSYLSLLLKANISFNGSENVNLKDKRPFPPSLRFLIQQHLELLHLLQERVLKSHWQGIMGDVFLRLTSKESDFLDHYVSYLRDLPECLTVVSLFSSSKSGSLLENDITGDETRPSLHSLLLQPVQRIPEYHTLLQSLLQQTESEHPDYYLLLVSVQQLRSFMAQYSHLLQHNQELLTHSHALREHTHNLCTHQQERPSHSRKELSRSTVRQLYKVDYEKNYSNTGAQNDPSRRNKRYPDYEAAPYHYDPEIPSPVSFLSDSDSRHKPVSVPLRSIPETEGAGSVLSDALGVLFPYGAGGSRCSSPSHSSDSSIDIAFVRCSPSHSPPRQSRSRGRNTGGVVYRSNRTCVSPDSADIVRPRPLQAVQRKSKSLNGLQIDNIDSHAHQTKTPAHPRLERQSSGKARLRPSSPKHRYETHTDTEEQPRLVHQKDPRSLVWEELKLRGVSDDYDHTPLSERNRKEGKGFRSSFKKLFKKKSSGDGKEKTTVKAECQSSGELESTKAPHAADIDRGTAV</sequence>
<feature type="region of interest" description="Disordered" evidence="2">
    <location>
        <begin position="468"/>
        <end position="526"/>
    </location>
</feature>
<feature type="compositionally biased region" description="Basic and acidic residues" evidence="2">
    <location>
        <begin position="482"/>
        <end position="491"/>
    </location>
</feature>
<dbReference type="PROSITE" id="PS50010">
    <property type="entry name" value="DH_2"/>
    <property type="match status" value="1"/>
</dbReference>
<feature type="compositionally biased region" description="Basic and acidic residues" evidence="2">
    <location>
        <begin position="699"/>
        <end position="716"/>
    </location>
</feature>
<dbReference type="PANTHER" id="PTHR46944">
    <property type="entry name" value="RHO GUANINE NUCLEOTIDE EXCHANGE FACTOR 33"/>
    <property type="match status" value="1"/>
</dbReference>
<dbReference type="Pfam" id="PF00621">
    <property type="entry name" value="RhoGEF"/>
    <property type="match status" value="1"/>
</dbReference>
<evidence type="ECO:0000256" key="1">
    <source>
        <dbReference type="SAM" id="Coils"/>
    </source>
</evidence>
<keyword evidence="1" id="KW-0175">Coiled coil</keyword>
<gene>
    <name evidence="4" type="ORF">QQF64_011083</name>
</gene>
<dbReference type="Proteomes" id="UP001558613">
    <property type="component" value="Unassembled WGS sequence"/>
</dbReference>
<feature type="coiled-coil region" evidence="1">
    <location>
        <begin position="99"/>
        <end position="151"/>
    </location>
</feature>
<protein>
    <recommendedName>
        <fullName evidence="3">DH domain-containing protein</fullName>
    </recommendedName>
</protein>
<dbReference type="Gene3D" id="1.20.900.10">
    <property type="entry name" value="Dbl homology (DH) domain"/>
    <property type="match status" value="1"/>
</dbReference>
<feature type="region of interest" description="Disordered" evidence="2">
    <location>
        <begin position="1"/>
        <end position="23"/>
    </location>
</feature>
<dbReference type="EMBL" id="JAYMGO010000017">
    <property type="protein sequence ID" value="KAL1257839.1"/>
    <property type="molecule type" value="Genomic_DNA"/>
</dbReference>
<feature type="compositionally biased region" description="Basic and acidic residues" evidence="2">
    <location>
        <begin position="750"/>
        <end position="766"/>
    </location>
</feature>
<evidence type="ECO:0000256" key="2">
    <source>
        <dbReference type="SAM" id="MobiDB-lite"/>
    </source>
</evidence>
<evidence type="ECO:0000259" key="3">
    <source>
        <dbReference type="PROSITE" id="PS50010"/>
    </source>
</evidence>
<feature type="compositionally biased region" description="Low complexity" evidence="2">
    <location>
        <begin position="571"/>
        <end position="581"/>
    </location>
</feature>
<dbReference type="InterPro" id="IPR000219">
    <property type="entry name" value="DH_dom"/>
</dbReference>
<proteinExistence type="predicted"/>
<name>A0ABR3LY74_9TELE</name>
<dbReference type="SUPFAM" id="SSF48065">
    <property type="entry name" value="DBL homology domain (DH-domain)"/>
    <property type="match status" value="1"/>
</dbReference>
<accession>A0ABR3LY74</accession>
<comment type="caution">
    <text evidence="4">The sequence shown here is derived from an EMBL/GenBank/DDBJ whole genome shotgun (WGS) entry which is preliminary data.</text>
</comment>
<evidence type="ECO:0000313" key="4">
    <source>
        <dbReference type="EMBL" id="KAL1257839.1"/>
    </source>
</evidence>
<feature type="compositionally biased region" description="Basic and acidic residues" evidence="2">
    <location>
        <begin position="664"/>
        <end position="682"/>
    </location>
</feature>
<feature type="region of interest" description="Disordered" evidence="2">
    <location>
        <begin position="699"/>
        <end position="766"/>
    </location>
</feature>
<feature type="compositionally biased region" description="Polar residues" evidence="2">
    <location>
        <begin position="472"/>
        <end position="481"/>
    </location>
</feature>
<evidence type="ECO:0000313" key="5">
    <source>
        <dbReference type="Proteomes" id="UP001558613"/>
    </source>
</evidence>